<sequence>MPSRTFNGALKLVITLFALVNVISAVAIESRGHPSGYDHTEKQCKKTKVAILGAGTTGITAAQALSNQSISDFLIVEYKDEIGGRVAHTTFGKKDDGTPYVVELGANWVQGLGSKGGPENPIWTMAKKYKLNNTFSDYDSILTYNQHGEKDFDPLWDEFDDAYSRLEQDAGYILTDNLQDRTVRSGLSLAEWKPRLKDDMMAAYAVEWWEWDWETSYTPDESGLVFGITGFNATFYQYSDENNYVWDQRGFNYFIKRESETYLKPNDPRLLLSTIVTNITYSDTGVTVYTDDGGCISADYAICTFSVGVLQHEVVTFEPKLPQWKKDSIEMFQMGTYTKIFLQFNTTFWDEKTQFFLYADPYTRGWYPLWQSLSVPGFLPGSNILFVTVVEEQSYTAERQTDEETKEEVMEVLRKMFPNITVPEPIEFMYPRWSNEPWAFGSYSNWPPATTLEMHQNLRANVDRLYFAGEATSASYFGFLHGAWFEGKDVGERIAGMIGGTCESEAGGCGEDLHYDELHGTTELGEYDLANGWDVSSFVTYGFDG</sequence>
<dbReference type="OrthoDB" id="7777654at2759"/>
<dbReference type="GO" id="GO:0016491">
    <property type="term" value="F:oxidoreductase activity"/>
    <property type="evidence" value="ECO:0007669"/>
    <property type="project" value="InterPro"/>
</dbReference>
<dbReference type="Pfam" id="PF01593">
    <property type="entry name" value="Amino_oxidase"/>
    <property type="match status" value="1"/>
</dbReference>
<evidence type="ECO:0000259" key="2">
    <source>
        <dbReference type="Pfam" id="PF01593"/>
    </source>
</evidence>
<dbReference type="PANTHER" id="PTHR10742:SF313">
    <property type="entry name" value="AMINE OXIDASE"/>
    <property type="match status" value="1"/>
</dbReference>
<dbReference type="EMBL" id="ML978137">
    <property type="protein sequence ID" value="KAF2093608.1"/>
    <property type="molecule type" value="Genomic_DNA"/>
</dbReference>
<dbReference type="AlphaFoldDB" id="A0A9P4I628"/>
<gene>
    <name evidence="3" type="ORF">NA57DRAFT_47926</name>
</gene>
<dbReference type="PANTHER" id="PTHR10742">
    <property type="entry name" value="FLAVIN MONOAMINE OXIDASE"/>
    <property type="match status" value="1"/>
</dbReference>
<dbReference type="InterPro" id="IPR036188">
    <property type="entry name" value="FAD/NAD-bd_sf"/>
</dbReference>
<evidence type="ECO:0000313" key="3">
    <source>
        <dbReference type="EMBL" id="KAF2093608.1"/>
    </source>
</evidence>
<evidence type="ECO:0000313" key="4">
    <source>
        <dbReference type="Proteomes" id="UP000799772"/>
    </source>
</evidence>
<dbReference type="InterPro" id="IPR050281">
    <property type="entry name" value="Flavin_monoamine_oxidase"/>
</dbReference>
<name>A0A9P4I628_9PEZI</name>
<dbReference type="InterPro" id="IPR002937">
    <property type="entry name" value="Amino_oxidase"/>
</dbReference>
<accession>A0A9P4I628</accession>
<protein>
    <submittedName>
        <fullName evidence="3">Flavin-containing polyamine oxidase</fullName>
    </submittedName>
</protein>
<reference evidence="3" key="1">
    <citation type="journal article" date="2020" name="Stud. Mycol.">
        <title>101 Dothideomycetes genomes: a test case for predicting lifestyles and emergence of pathogens.</title>
        <authorList>
            <person name="Haridas S."/>
            <person name="Albert R."/>
            <person name="Binder M."/>
            <person name="Bloem J."/>
            <person name="Labutti K."/>
            <person name="Salamov A."/>
            <person name="Andreopoulos B."/>
            <person name="Baker S."/>
            <person name="Barry K."/>
            <person name="Bills G."/>
            <person name="Bluhm B."/>
            <person name="Cannon C."/>
            <person name="Castanera R."/>
            <person name="Culley D."/>
            <person name="Daum C."/>
            <person name="Ezra D."/>
            <person name="Gonzalez J."/>
            <person name="Henrissat B."/>
            <person name="Kuo A."/>
            <person name="Liang C."/>
            <person name="Lipzen A."/>
            <person name="Lutzoni F."/>
            <person name="Magnuson J."/>
            <person name="Mondo S."/>
            <person name="Nolan M."/>
            <person name="Ohm R."/>
            <person name="Pangilinan J."/>
            <person name="Park H.-J."/>
            <person name="Ramirez L."/>
            <person name="Alfaro M."/>
            <person name="Sun H."/>
            <person name="Tritt A."/>
            <person name="Yoshinaga Y."/>
            <person name="Zwiers L.-H."/>
            <person name="Turgeon B."/>
            <person name="Goodwin S."/>
            <person name="Spatafora J."/>
            <person name="Crous P."/>
            <person name="Grigoriev I."/>
        </authorList>
    </citation>
    <scope>NUCLEOTIDE SEQUENCE</scope>
    <source>
        <strain evidence="3">CBS 133067</strain>
    </source>
</reference>
<feature type="chain" id="PRO_5040445384" evidence="1">
    <location>
        <begin position="26"/>
        <end position="545"/>
    </location>
</feature>
<organism evidence="3 4">
    <name type="scientific">Rhizodiscina lignyota</name>
    <dbReference type="NCBI Taxonomy" id="1504668"/>
    <lineage>
        <taxon>Eukaryota</taxon>
        <taxon>Fungi</taxon>
        <taxon>Dikarya</taxon>
        <taxon>Ascomycota</taxon>
        <taxon>Pezizomycotina</taxon>
        <taxon>Dothideomycetes</taxon>
        <taxon>Pleosporomycetidae</taxon>
        <taxon>Aulographales</taxon>
        <taxon>Rhizodiscinaceae</taxon>
        <taxon>Rhizodiscina</taxon>
    </lineage>
</organism>
<feature type="domain" description="Amine oxidase" evidence="2">
    <location>
        <begin position="57"/>
        <end position="494"/>
    </location>
</feature>
<proteinExistence type="predicted"/>
<keyword evidence="1" id="KW-0732">Signal</keyword>
<keyword evidence="4" id="KW-1185">Reference proteome</keyword>
<dbReference type="Gene3D" id="3.50.50.60">
    <property type="entry name" value="FAD/NAD(P)-binding domain"/>
    <property type="match status" value="1"/>
</dbReference>
<evidence type="ECO:0000256" key="1">
    <source>
        <dbReference type="SAM" id="SignalP"/>
    </source>
</evidence>
<dbReference type="Gene3D" id="3.90.660.10">
    <property type="match status" value="1"/>
</dbReference>
<feature type="signal peptide" evidence="1">
    <location>
        <begin position="1"/>
        <end position="25"/>
    </location>
</feature>
<dbReference type="SUPFAM" id="SSF54373">
    <property type="entry name" value="FAD-linked reductases, C-terminal domain"/>
    <property type="match status" value="1"/>
</dbReference>
<comment type="caution">
    <text evidence="3">The sequence shown here is derived from an EMBL/GenBank/DDBJ whole genome shotgun (WGS) entry which is preliminary data.</text>
</comment>
<dbReference type="GO" id="GO:0006598">
    <property type="term" value="P:polyamine catabolic process"/>
    <property type="evidence" value="ECO:0007669"/>
    <property type="project" value="TreeGrafter"/>
</dbReference>
<dbReference type="Proteomes" id="UP000799772">
    <property type="component" value="Unassembled WGS sequence"/>
</dbReference>
<dbReference type="SUPFAM" id="SSF51905">
    <property type="entry name" value="FAD/NAD(P)-binding domain"/>
    <property type="match status" value="1"/>
</dbReference>